<evidence type="ECO:0000256" key="4">
    <source>
        <dbReference type="ARBA" id="ARBA00022617"/>
    </source>
</evidence>
<keyword evidence="15" id="KW-1185">Reference proteome</keyword>
<dbReference type="GO" id="GO:0016020">
    <property type="term" value="C:membrane"/>
    <property type="evidence" value="ECO:0007669"/>
    <property type="project" value="UniProtKB-SubCell"/>
</dbReference>
<protein>
    <submittedName>
        <fullName evidence="14">Fatty acid desaturase 3</fullName>
    </submittedName>
</protein>
<dbReference type="PANTHER" id="PTHR19353:SF30">
    <property type="entry name" value="DELTA 8-(E)-SPHINGOLIPID DESATURASE"/>
    <property type="match status" value="1"/>
</dbReference>
<dbReference type="Pfam" id="PF00487">
    <property type="entry name" value="FA_desaturase"/>
    <property type="match status" value="1"/>
</dbReference>
<dbReference type="GO" id="GO:0006629">
    <property type="term" value="P:lipid metabolic process"/>
    <property type="evidence" value="ECO:0007669"/>
    <property type="project" value="UniProtKB-KW"/>
</dbReference>
<dbReference type="InterPro" id="IPR012171">
    <property type="entry name" value="Fatty_acid_desaturase"/>
</dbReference>
<dbReference type="Proteomes" id="UP000241890">
    <property type="component" value="Unassembled WGS sequence"/>
</dbReference>
<dbReference type="PANTHER" id="PTHR19353">
    <property type="entry name" value="FATTY ACID DESATURASE 2"/>
    <property type="match status" value="1"/>
</dbReference>
<evidence type="ECO:0000256" key="9">
    <source>
        <dbReference type="ARBA" id="ARBA00023004"/>
    </source>
</evidence>
<evidence type="ECO:0000256" key="5">
    <source>
        <dbReference type="ARBA" id="ARBA00022692"/>
    </source>
</evidence>
<sequence length="423" mass="48657">MCKADPVAVSSQETSAAALASEDAWIRDLDLKAFGAEIRELGKTLRENQGAADDEHLYKLVRWQTGLSLAGLLTMWMTPNPFTIICLSTGLFMRWAMLAHHVCHNGYRDTDAGKRFGYNQLVFAVGSLVRRIIDWADWIYPEAWNLEHGRLHHYSLNENADPDVVELNTRYLQEMDIPRPLKYLVVLFFGATWKFTYYSSNTYSALLHSRRLREATLKNDEVTKARLQKEAVESRMMTVFSIFDGSGPSWWSTSSFFFNVLLPFFVLRFVVTPLPVYLFIGAAAYKNAIINLVLAEILTNMHSFLAIVPNHAGNDMYRFETHCEPLSDEFFLRQVIGSVDFQVGNDVIDTFHGFLSYQIEHHLWPDLSMLSYQKAHPLVKDICKRHGVPFVQESVFVRLYKTVRIFLGDDHMRLFPQQALHAE</sequence>
<keyword evidence="6" id="KW-0479">Metal-binding</keyword>
<evidence type="ECO:0000256" key="7">
    <source>
        <dbReference type="ARBA" id="ARBA00022989"/>
    </source>
</evidence>
<keyword evidence="11 12" id="KW-0472">Membrane</keyword>
<evidence type="ECO:0000256" key="12">
    <source>
        <dbReference type="SAM" id="Phobius"/>
    </source>
</evidence>
<evidence type="ECO:0000256" key="3">
    <source>
        <dbReference type="ARBA" id="ARBA00009295"/>
    </source>
</evidence>
<feature type="domain" description="Fatty acid desaturase" evidence="13">
    <location>
        <begin position="83"/>
        <end position="392"/>
    </location>
</feature>
<accession>A0A2R5GF09</accession>
<evidence type="ECO:0000256" key="11">
    <source>
        <dbReference type="ARBA" id="ARBA00023136"/>
    </source>
</evidence>
<evidence type="ECO:0000259" key="13">
    <source>
        <dbReference type="Pfam" id="PF00487"/>
    </source>
</evidence>
<evidence type="ECO:0000256" key="6">
    <source>
        <dbReference type="ARBA" id="ARBA00022723"/>
    </source>
</evidence>
<dbReference type="AlphaFoldDB" id="A0A2R5GF09"/>
<keyword evidence="9" id="KW-0408">Iron</keyword>
<evidence type="ECO:0000256" key="10">
    <source>
        <dbReference type="ARBA" id="ARBA00023098"/>
    </source>
</evidence>
<proteinExistence type="inferred from homology"/>
<name>A0A2R5GF09_9STRA</name>
<dbReference type="InterPro" id="IPR005804">
    <property type="entry name" value="FA_desaturase_dom"/>
</dbReference>
<keyword evidence="10" id="KW-0443">Lipid metabolism</keyword>
<dbReference type="OrthoDB" id="260091at2759"/>
<dbReference type="GO" id="GO:0016717">
    <property type="term" value="F:oxidoreductase activity, acting on paired donors, with oxidation of a pair of donors resulting in the reduction of molecular oxygen to two molecules of water"/>
    <property type="evidence" value="ECO:0007669"/>
    <property type="project" value="TreeGrafter"/>
</dbReference>
<organism evidence="14 15">
    <name type="scientific">Hondaea fermentalgiana</name>
    <dbReference type="NCBI Taxonomy" id="2315210"/>
    <lineage>
        <taxon>Eukaryota</taxon>
        <taxon>Sar</taxon>
        <taxon>Stramenopiles</taxon>
        <taxon>Bigyra</taxon>
        <taxon>Labyrinthulomycetes</taxon>
        <taxon>Thraustochytrida</taxon>
        <taxon>Thraustochytriidae</taxon>
        <taxon>Hondaea</taxon>
    </lineage>
</organism>
<comment type="subcellular location">
    <subcellularLocation>
        <location evidence="1">Membrane</location>
        <topology evidence="1">Multi-pass membrane protein</topology>
    </subcellularLocation>
</comment>
<dbReference type="EMBL" id="BEYU01000053">
    <property type="protein sequence ID" value="GBG29175.1"/>
    <property type="molecule type" value="Genomic_DNA"/>
</dbReference>
<reference evidence="14 15" key="1">
    <citation type="submission" date="2017-12" db="EMBL/GenBank/DDBJ databases">
        <title>Sequencing, de novo assembly and annotation of complete genome of a new Thraustochytrid species, strain FCC1311.</title>
        <authorList>
            <person name="Sedici K."/>
            <person name="Godart F."/>
            <person name="Aiese Cigliano R."/>
            <person name="Sanseverino W."/>
            <person name="Barakat M."/>
            <person name="Ortet P."/>
            <person name="Marechal E."/>
            <person name="Cagnac O."/>
            <person name="Amato A."/>
        </authorList>
    </citation>
    <scope>NUCLEOTIDE SEQUENCE [LARGE SCALE GENOMIC DNA]</scope>
</reference>
<evidence type="ECO:0000313" key="15">
    <source>
        <dbReference type="Proteomes" id="UP000241890"/>
    </source>
</evidence>
<feature type="transmembrane region" description="Helical" evidence="12">
    <location>
        <begin position="256"/>
        <end position="280"/>
    </location>
</feature>
<comment type="pathway">
    <text evidence="2">Lipid metabolism.</text>
</comment>
<evidence type="ECO:0000256" key="1">
    <source>
        <dbReference type="ARBA" id="ARBA00004141"/>
    </source>
</evidence>
<evidence type="ECO:0000313" key="14">
    <source>
        <dbReference type="EMBL" id="GBG29175.1"/>
    </source>
</evidence>
<evidence type="ECO:0000256" key="8">
    <source>
        <dbReference type="ARBA" id="ARBA00023002"/>
    </source>
</evidence>
<keyword evidence="5 12" id="KW-0812">Transmembrane</keyword>
<keyword evidence="8" id="KW-0560">Oxidoreductase</keyword>
<dbReference type="GO" id="GO:0046872">
    <property type="term" value="F:metal ion binding"/>
    <property type="evidence" value="ECO:0007669"/>
    <property type="project" value="UniProtKB-KW"/>
</dbReference>
<dbReference type="InParanoid" id="A0A2R5GF09"/>
<keyword evidence="7 12" id="KW-1133">Transmembrane helix</keyword>
<comment type="caution">
    <text evidence="14">The sequence shown here is derived from an EMBL/GenBank/DDBJ whole genome shotgun (WGS) entry which is preliminary data.</text>
</comment>
<gene>
    <name evidence="14" type="ORF">FCC1311_035171</name>
</gene>
<keyword evidence="4" id="KW-0349">Heme</keyword>
<evidence type="ECO:0000256" key="2">
    <source>
        <dbReference type="ARBA" id="ARBA00005189"/>
    </source>
</evidence>
<comment type="similarity">
    <text evidence="3">Belongs to the fatty acid desaturase type 1 family.</text>
</comment>